<sequence length="111" mass="11941">VETTAVLSCAPFPAERGRHSCPRPIVSSSVPQTGAISFHSSRLCDFAPLPGDRANTAGNTLTCPQPCAWCAGPVLWAHALMPNEPHCVEEFKTDGRGRHEHTCAPKAPIRR</sequence>
<accession>A0A422MYS9</accession>
<comment type="caution">
    <text evidence="1">The sequence shown here is derived from an EMBL/GenBank/DDBJ whole genome shotgun (WGS) entry which is preliminary data.</text>
</comment>
<dbReference type="AlphaFoldDB" id="A0A422MYS9"/>
<keyword evidence="2" id="KW-1185">Reference proteome</keyword>
<evidence type="ECO:0000313" key="2">
    <source>
        <dbReference type="Proteomes" id="UP000283634"/>
    </source>
</evidence>
<dbReference type="EMBL" id="MKGL01000472">
    <property type="protein sequence ID" value="RNE98331.1"/>
    <property type="molecule type" value="Genomic_DNA"/>
</dbReference>
<dbReference type="RefSeq" id="XP_029234579.1">
    <property type="nucleotide sequence ID" value="XM_029385555.1"/>
</dbReference>
<gene>
    <name evidence="1" type="ORF">TraAM80_08829</name>
</gene>
<name>A0A422MYS9_TRYRA</name>
<organism evidence="1 2">
    <name type="scientific">Trypanosoma rangeli</name>
    <dbReference type="NCBI Taxonomy" id="5698"/>
    <lineage>
        <taxon>Eukaryota</taxon>
        <taxon>Discoba</taxon>
        <taxon>Euglenozoa</taxon>
        <taxon>Kinetoplastea</taxon>
        <taxon>Metakinetoplastina</taxon>
        <taxon>Trypanosomatida</taxon>
        <taxon>Trypanosomatidae</taxon>
        <taxon>Trypanosoma</taxon>
        <taxon>Herpetosoma</taxon>
    </lineage>
</organism>
<dbReference type="Proteomes" id="UP000283634">
    <property type="component" value="Unassembled WGS sequence"/>
</dbReference>
<evidence type="ECO:0000313" key="1">
    <source>
        <dbReference type="EMBL" id="RNE98331.1"/>
    </source>
</evidence>
<dbReference type="GeneID" id="40332762"/>
<protein>
    <submittedName>
        <fullName evidence="1">Uncharacterized protein</fullName>
    </submittedName>
</protein>
<feature type="non-terminal residue" evidence="1">
    <location>
        <position position="1"/>
    </location>
</feature>
<proteinExistence type="predicted"/>
<reference evidence="1 2" key="1">
    <citation type="journal article" date="2018" name="BMC Genomics">
        <title>Genomic comparison of Trypanosoma conorhini and Trypanosoma rangeli to Trypanosoma cruzi strains of high and low virulence.</title>
        <authorList>
            <person name="Bradwell K.R."/>
            <person name="Koparde V.N."/>
            <person name="Matveyev A.V."/>
            <person name="Serrano M.G."/>
            <person name="Alves J.M."/>
            <person name="Parikh H."/>
            <person name="Huang B."/>
            <person name="Lee V."/>
            <person name="Espinosa-Alvarez O."/>
            <person name="Ortiz P.A."/>
            <person name="Costa-Martins A.G."/>
            <person name="Teixeira M.M."/>
            <person name="Buck G.A."/>
        </authorList>
    </citation>
    <scope>NUCLEOTIDE SEQUENCE [LARGE SCALE GENOMIC DNA]</scope>
    <source>
        <strain evidence="1 2">AM80</strain>
    </source>
</reference>